<comment type="caution">
    <text evidence="7">The sequence shown here is derived from an EMBL/GenBank/DDBJ whole genome shotgun (WGS) entry which is preliminary data.</text>
</comment>
<evidence type="ECO:0000256" key="6">
    <source>
        <dbReference type="SAM" id="Phobius"/>
    </source>
</evidence>
<organism evidence="7 8">
    <name type="scientific">Pseudocercospora musae</name>
    <dbReference type="NCBI Taxonomy" id="113226"/>
    <lineage>
        <taxon>Eukaryota</taxon>
        <taxon>Fungi</taxon>
        <taxon>Dikarya</taxon>
        <taxon>Ascomycota</taxon>
        <taxon>Pezizomycotina</taxon>
        <taxon>Dothideomycetes</taxon>
        <taxon>Dothideomycetidae</taxon>
        <taxon>Mycosphaerellales</taxon>
        <taxon>Mycosphaerellaceae</taxon>
        <taxon>Pseudocercospora</taxon>
    </lineage>
</organism>
<evidence type="ECO:0000256" key="4">
    <source>
        <dbReference type="ARBA" id="ARBA00022989"/>
    </source>
</evidence>
<dbReference type="GO" id="GO:0016020">
    <property type="term" value="C:membrane"/>
    <property type="evidence" value="ECO:0007669"/>
    <property type="project" value="UniProtKB-SubCell"/>
</dbReference>
<reference evidence="7 8" key="1">
    <citation type="submission" date="2015-07" db="EMBL/GenBank/DDBJ databases">
        <title>Comparative genomics of the Sigatoka disease complex on banana suggests a link between parallel evolutionary changes in Pseudocercospora fijiensis and Pseudocercospora eumusae and increased virulence on the banana host.</title>
        <authorList>
            <person name="Chang T.-C."/>
            <person name="Salvucci A."/>
            <person name="Crous P.W."/>
            <person name="Stergiopoulos I."/>
        </authorList>
    </citation>
    <scope>NUCLEOTIDE SEQUENCE [LARGE SCALE GENOMIC DNA]</scope>
    <source>
        <strain evidence="7 8">CBS 116634</strain>
    </source>
</reference>
<evidence type="ECO:0000313" key="8">
    <source>
        <dbReference type="Proteomes" id="UP000073492"/>
    </source>
</evidence>
<feature type="transmembrane region" description="Helical" evidence="6">
    <location>
        <begin position="106"/>
        <end position="128"/>
    </location>
</feature>
<evidence type="ECO:0000256" key="1">
    <source>
        <dbReference type="ARBA" id="ARBA00004141"/>
    </source>
</evidence>
<feature type="transmembrane region" description="Helical" evidence="6">
    <location>
        <begin position="28"/>
        <end position="50"/>
    </location>
</feature>
<keyword evidence="8" id="KW-1185">Reference proteome</keyword>
<evidence type="ECO:0000256" key="5">
    <source>
        <dbReference type="ARBA" id="ARBA00023136"/>
    </source>
</evidence>
<gene>
    <name evidence="7" type="ORF">AC579_10058</name>
</gene>
<accession>A0A139IGM9</accession>
<feature type="transmembrane region" description="Helical" evidence="6">
    <location>
        <begin position="62"/>
        <end position="83"/>
    </location>
</feature>
<evidence type="ECO:0000256" key="2">
    <source>
        <dbReference type="ARBA" id="ARBA00005335"/>
    </source>
</evidence>
<keyword evidence="5 6" id="KW-0472">Membrane</keyword>
<protein>
    <submittedName>
        <fullName evidence="7">Uncharacterized protein</fullName>
    </submittedName>
</protein>
<dbReference type="Pfam" id="PF05255">
    <property type="entry name" value="UPF0220"/>
    <property type="match status" value="1"/>
</dbReference>
<proteinExistence type="inferred from homology"/>
<evidence type="ECO:0000256" key="3">
    <source>
        <dbReference type="ARBA" id="ARBA00022692"/>
    </source>
</evidence>
<keyword evidence="4 6" id="KW-1133">Transmembrane helix</keyword>
<feature type="transmembrane region" description="Helical" evidence="6">
    <location>
        <begin position="140"/>
        <end position="162"/>
    </location>
</feature>
<keyword evidence="3 6" id="KW-0812">Transmembrane</keyword>
<dbReference type="PANTHER" id="PTHR13180">
    <property type="entry name" value="SMALL MEMBRANE PROTEIN-RELATED"/>
    <property type="match status" value="1"/>
</dbReference>
<dbReference type="OrthoDB" id="3934656at2759"/>
<comment type="similarity">
    <text evidence="2">Belongs to the UPF0220 family.</text>
</comment>
<dbReference type="AlphaFoldDB" id="A0A139IGM9"/>
<sequence length="176" mass="19210">MSDIDGHRLFRYRFPHPEWLNSANTRTAGVYLSGALFCMALFVLIDASVYSNGRLNGSHLHLNFVDWIPGIFSFLGMVVINSIDKSRLSGDTWAYSGDGVAWKARVVLFLGFAAMAGGLAGGVTIMVLKYVTAGAQGMVLWFGVANLVSNALVMLSSAVLWISQNMEDDYTYNLAL</sequence>
<dbReference type="InterPro" id="IPR007919">
    <property type="entry name" value="UPF0220"/>
</dbReference>
<comment type="subcellular location">
    <subcellularLocation>
        <location evidence="1">Membrane</location>
        <topology evidence="1">Multi-pass membrane protein</topology>
    </subcellularLocation>
</comment>
<evidence type="ECO:0000313" key="7">
    <source>
        <dbReference type="EMBL" id="KXT13722.1"/>
    </source>
</evidence>
<name>A0A139IGM9_9PEZI</name>
<dbReference type="EMBL" id="LFZO01000106">
    <property type="protein sequence ID" value="KXT13722.1"/>
    <property type="molecule type" value="Genomic_DNA"/>
</dbReference>
<dbReference type="Proteomes" id="UP000073492">
    <property type="component" value="Unassembled WGS sequence"/>
</dbReference>